<accession>A0A974DLU6</accession>
<sequence length="132" mass="14564">MSSWRIPGLGFISCYETAASDQQSRGAPGWTLDLVLHDTGAAMLRRKLPRFSCCSITRPPGVAAELPENVVYYCRIRYRPLTPITLAPPPLSFARLRPPACPIPLPPVRLSSVSSSRCDRPYMEPPGVLRCP</sequence>
<reference evidence="2" key="1">
    <citation type="journal article" date="2016" name="Nature">
        <title>Genome evolution in the allotetraploid frog Xenopus laevis.</title>
        <authorList>
            <person name="Session A.M."/>
            <person name="Uno Y."/>
            <person name="Kwon T."/>
            <person name="Chapman J.A."/>
            <person name="Toyoda A."/>
            <person name="Takahashi S."/>
            <person name="Fukui A."/>
            <person name="Hikosaka A."/>
            <person name="Suzuki A."/>
            <person name="Kondo M."/>
            <person name="van Heeringen S.J."/>
            <person name="Quigley I."/>
            <person name="Heinz S."/>
            <person name="Ogino H."/>
            <person name="Ochi H."/>
            <person name="Hellsten U."/>
            <person name="Lyons J.B."/>
            <person name="Simakov O."/>
            <person name="Putnam N."/>
            <person name="Stites J."/>
            <person name="Kuroki Y."/>
            <person name="Tanaka T."/>
            <person name="Michiue T."/>
            <person name="Watanabe M."/>
            <person name="Bogdanovic O."/>
            <person name="Lister R."/>
            <person name="Georgiou G."/>
            <person name="Paranjpe S.S."/>
            <person name="van Kruijsbergen I."/>
            <person name="Shu S."/>
            <person name="Carlson J."/>
            <person name="Kinoshita T."/>
            <person name="Ohta Y."/>
            <person name="Mawaribuchi S."/>
            <person name="Jenkins J."/>
            <person name="Grimwood J."/>
            <person name="Schmutz J."/>
            <person name="Mitros T."/>
            <person name="Mozaffari S.V."/>
            <person name="Suzuki Y."/>
            <person name="Haramoto Y."/>
            <person name="Yamamoto T.S."/>
            <person name="Takagi C."/>
            <person name="Heald R."/>
            <person name="Miller K."/>
            <person name="Haudenschild C."/>
            <person name="Kitzman J."/>
            <person name="Nakayama T."/>
            <person name="Izutsu Y."/>
            <person name="Robert J."/>
            <person name="Fortriede J."/>
            <person name="Burns K."/>
            <person name="Lotay V."/>
            <person name="Karimi K."/>
            <person name="Yasuoka Y."/>
            <person name="Dichmann D.S."/>
            <person name="Flajnik M.F."/>
            <person name="Houston D.W."/>
            <person name="Shendure J."/>
            <person name="DuPasquier L."/>
            <person name="Vize P.D."/>
            <person name="Zorn A.M."/>
            <person name="Ito M."/>
            <person name="Marcotte E.M."/>
            <person name="Wallingford J.B."/>
            <person name="Ito Y."/>
            <person name="Asashima M."/>
            <person name="Ueno N."/>
            <person name="Matsuda Y."/>
            <person name="Veenstra G.J."/>
            <person name="Fujiyama A."/>
            <person name="Harland R.M."/>
            <person name="Taira M."/>
            <person name="Rokhsar D.S."/>
        </authorList>
    </citation>
    <scope>NUCLEOTIDE SEQUENCE [LARGE SCALE GENOMIC DNA]</scope>
    <source>
        <strain evidence="2">J</strain>
    </source>
</reference>
<protein>
    <submittedName>
        <fullName evidence="1">Uncharacterized protein</fullName>
    </submittedName>
</protein>
<evidence type="ECO:0000313" key="1">
    <source>
        <dbReference type="EMBL" id="OCT93341.1"/>
    </source>
</evidence>
<dbReference type="Proteomes" id="UP000694892">
    <property type="component" value="Chromosome 2S"/>
</dbReference>
<name>A0A974DLU6_XENLA</name>
<evidence type="ECO:0000313" key="2">
    <source>
        <dbReference type="Proteomes" id="UP000694892"/>
    </source>
</evidence>
<dbReference type="AlphaFoldDB" id="A0A974DLU6"/>
<organism evidence="1 2">
    <name type="scientific">Xenopus laevis</name>
    <name type="common">African clawed frog</name>
    <dbReference type="NCBI Taxonomy" id="8355"/>
    <lineage>
        <taxon>Eukaryota</taxon>
        <taxon>Metazoa</taxon>
        <taxon>Chordata</taxon>
        <taxon>Craniata</taxon>
        <taxon>Vertebrata</taxon>
        <taxon>Euteleostomi</taxon>
        <taxon>Amphibia</taxon>
        <taxon>Batrachia</taxon>
        <taxon>Anura</taxon>
        <taxon>Pipoidea</taxon>
        <taxon>Pipidae</taxon>
        <taxon>Xenopodinae</taxon>
        <taxon>Xenopus</taxon>
        <taxon>Xenopus</taxon>
    </lineage>
</organism>
<dbReference type="EMBL" id="CM004469">
    <property type="protein sequence ID" value="OCT93341.1"/>
    <property type="molecule type" value="Genomic_DNA"/>
</dbReference>
<gene>
    <name evidence="1" type="ORF">XELAEV_18016409mg</name>
</gene>
<proteinExistence type="predicted"/>